<dbReference type="HOGENOM" id="CLU_002173_2_4_1"/>
<organism evidence="8 9">
    <name type="scientific">Galerina marginata (strain CBS 339.88)</name>
    <dbReference type="NCBI Taxonomy" id="685588"/>
    <lineage>
        <taxon>Eukaryota</taxon>
        <taxon>Fungi</taxon>
        <taxon>Dikarya</taxon>
        <taxon>Basidiomycota</taxon>
        <taxon>Agaricomycotina</taxon>
        <taxon>Agaricomycetes</taxon>
        <taxon>Agaricomycetidae</taxon>
        <taxon>Agaricales</taxon>
        <taxon>Agaricineae</taxon>
        <taxon>Strophariaceae</taxon>
        <taxon>Galerina</taxon>
    </lineage>
</organism>
<dbReference type="FunFam" id="3.30.2410.10:FF:000011">
    <property type="entry name" value="Putative Ubiquitin-protein ligase E3C"/>
    <property type="match status" value="1"/>
</dbReference>
<keyword evidence="4 5" id="KW-0833">Ubl conjugation pathway</keyword>
<proteinExistence type="predicted"/>
<protein>
    <recommendedName>
        <fullName evidence="2">HECT-type E3 ubiquitin transferase</fullName>
        <ecNumber evidence="2">2.3.2.26</ecNumber>
    </recommendedName>
</protein>
<evidence type="ECO:0000256" key="1">
    <source>
        <dbReference type="ARBA" id="ARBA00000885"/>
    </source>
</evidence>
<dbReference type="Gene3D" id="3.30.2160.10">
    <property type="entry name" value="Hect, E3 ligase catalytic domain"/>
    <property type="match status" value="1"/>
</dbReference>
<dbReference type="Gene3D" id="3.30.2410.10">
    <property type="entry name" value="Hect, E3 ligase catalytic domain"/>
    <property type="match status" value="1"/>
</dbReference>
<reference evidence="9" key="1">
    <citation type="journal article" date="2014" name="Proc. Natl. Acad. Sci. U.S.A.">
        <title>Extensive sampling of basidiomycete genomes demonstrates inadequacy of the white-rot/brown-rot paradigm for wood decay fungi.</title>
        <authorList>
            <person name="Riley R."/>
            <person name="Salamov A.A."/>
            <person name="Brown D.W."/>
            <person name="Nagy L.G."/>
            <person name="Floudas D."/>
            <person name="Held B.W."/>
            <person name="Levasseur A."/>
            <person name="Lombard V."/>
            <person name="Morin E."/>
            <person name="Otillar R."/>
            <person name="Lindquist E.A."/>
            <person name="Sun H."/>
            <person name="LaButti K.M."/>
            <person name="Schmutz J."/>
            <person name="Jabbour D."/>
            <person name="Luo H."/>
            <person name="Baker S.E."/>
            <person name="Pisabarro A.G."/>
            <person name="Walton J.D."/>
            <person name="Blanchette R.A."/>
            <person name="Henrissat B."/>
            <person name="Martin F."/>
            <person name="Cullen D."/>
            <person name="Hibbett D.S."/>
            <person name="Grigoriev I.V."/>
        </authorList>
    </citation>
    <scope>NUCLEOTIDE SEQUENCE [LARGE SCALE GENOMIC DNA]</scope>
    <source>
        <strain evidence="9">CBS 339.88</strain>
    </source>
</reference>
<keyword evidence="3" id="KW-0808">Transferase</keyword>
<evidence type="ECO:0000256" key="4">
    <source>
        <dbReference type="ARBA" id="ARBA00022786"/>
    </source>
</evidence>
<dbReference type="SUPFAM" id="SSF56204">
    <property type="entry name" value="Hect, E3 ligase catalytic domain"/>
    <property type="match status" value="1"/>
</dbReference>
<feature type="region of interest" description="Disordered" evidence="6">
    <location>
        <begin position="376"/>
        <end position="402"/>
    </location>
</feature>
<dbReference type="PANTHER" id="PTHR45700">
    <property type="entry name" value="UBIQUITIN-PROTEIN LIGASE E3C"/>
    <property type="match status" value="1"/>
</dbReference>
<evidence type="ECO:0000256" key="3">
    <source>
        <dbReference type="ARBA" id="ARBA00022679"/>
    </source>
</evidence>
<evidence type="ECO:0000313" key="9">
    <source>
        <dbReference type="Proteomes" id="UP000027222"/>
    </source>
</evidence>
<feature type="domain" description="HECT" evidence="7">
    <location>
        <begin position="738"/>
        <end position="1074"/>
    </location>
</feature>
<gene>
    <name evidence="8" type="ORF">GALMADRAFT_879854</name>
</gene>
<name>A0A067SI73_GALM3</name>
<evidence type="ECO:0000256" key="2">
    <source>
        <dbReference type="ARBA" id="ARBA00012485"/>
    </source>
</evidence>
<dbReference type="EC" id="2.3.2.26" evidence="2"/>
<dbReference type="Proteomes" id="UP000027222">
    <property type="component" value="Unassembled WGS sequence"/>
</dbReference>
<dbReference type="GO" id="GO:0061630">
    <property type="term" value="F:ubiquitin protein ligase activity"/>
    <property type="evidence" value="ECO:0007669"/>
    <property type="project" value="UniProtKB-EC"/>
</dbReference>
<feature type="active site" description="Glycyl thioester intermediate" evidence="5">
    <location>
        <position position="1042"/>
    </location>
</feature>
<dbReference type="InterPro" id="IPR044611">
    <property type="entry name" value="E3A/B/C-like"/>
</dbReference>
<evidence type="ECO:0000259" key="7">
    <source>
        <dbReference type="PROSITE" id="PS50237"/>
    </source>
</evidence>
<dbReference type="SMART" id="SM00119">
    <property type="entry name" value="HECTc"/>
    <property type="match status" value="1"/>
</dbReference>
<sequence>MELGTTDRSSMSKWCICGVCVALVDTIKLDNTRLRSRNNWSDRNTHRVCLFLIFNRYHHLPSCLHPNDGTDTSADRNMRSYSPMSFKPQKYEPEKIIQAWWRCMLAVRAAKKPLRKIFEGDVTGLTGLRCLVLMGVDDEILGTWARALIRLGPEAILAQALEKHTTSWLVLLRKAAWLLFLSLAHAPESPNAALYLDALMVLLSHKHAVATSGAPGSAFCQAITAYLMERRFYDLLKRSVLKLSIQNSTNLPPFLSLCMLPLSTYQENSPQFNEIYANIVGYILSLPLFRNRLQLDNPSPLILYFLLTDSDKLVTLSESINFCLSDFCSVNLVANIFAFVSMRYQILSTPAIASYLQLSVKLFNRFNVYPLCSSSSLYPSRESESQTNSVDNDSDFSDGHKDDDIERLLSRDRRVYDRFPMKINDETMKWIKKIATPQHITNLINVTQSQAILLPHLVEYLFTVTATWPSSQQEIQDIVLASPCGNLVGDLYREIVRHSPLGQEEDAMNVYDPKTAVYWPPIIFLTDLYSQALHTMDDKEFFGQAPGSRGRNPLTLEEVASFSVQLLNIVFTLDWRYSDYSDMPKGRHSEYISSDVYCSWTALKEKLMQCLLRIRARDSRRPFVLVGHWLLRSQFDKVDTFIDAALIREQGSSWVDTETIFDITIHQWNFARPWVAILKNIPFALPFETRVSIFQHFIATDRVLHSSTERLDAMGHDQRLRVKIRRGVVTQDGFERLGEIDLRAPLEIAMIDQFGQEEEGFDDRGHFKEFFTLFCPQVFDLHRGLWWRNMRGELYPIWHGYEIEAYTLDWYWFIGRMVGKAIYDGILVDTPFATSFLSKCLHRKSHFDDLSLIDPDLYHRLLSLKHLNENTEPRLSYFTVTIKESGVSKIVELIQNGRDIAVTRENRLRYIDLATRFRLNVQIKQQSEVFLEGLSHSIQPKWLNMFDQQELQILIGGANVPIDLNDLRRHTTYGGIYHNSHETIMAFWRVVNSFHRWQKHTLLQFVTNCSRPPALGFKDLVPNFSIRDGGSDENHLPTSSRCINLLKLPTYKSDGQLREMLLQAITSRAGFDSS</sequence>
<dbReference type="FunFam" id="3.30.2160.10:FF:000002">
    <property type="entry name" value="Putative Ubiquitin-protein ligase E3C"/>
    <property type="match status" value="1"/>
</dbReference>
<evidence type="ECO:0000313" key="8">
    <source>
        <dbReference type="EMBL" id="KDR70650.1"/>
    </source>
</evidence>
<keyword evidence="9" id="KW-1185">Reference proteome</keyword>
<dbReference type="PANTHER" id="PTHR45700:SF2">
    <property type="entry name" value="UBIQUITIN-PROTEIN LIGASE E3C"/>
    <property type="match status" value="1"/>
</dbReference>
<dbReference type="AlphaFoldDB" id="A0A067SI73"/>
<evidence type="ECO:0000256" key="6">
    <source>
        <dbReference type="SAM" id="MobiDB-lite"/>
    </source>
</evidence>
<accession>A0A067SI73</accession>
<dbReference type="Gene3D" id="3.90.1750.10">
    <property type="entry name" value="Hect, E3 ligase catalytic domains"/>
    <property type="match status" value="1"/>
</dbReference>
<comment type="catalytic activity">
    <reaction evidence="1">
        <text>S-ubiquitinyl-[E2 ubiquitin-conjugating enzyme]-L-cysteine + [acceptor protein]-L-lysine = [E2 ubiquitin-conjugating enzyme]-L-cysteine + N(6)-ubiquitinyl-[acceptor protein]-L-lysine.</text>
        <dbReference type="EC" id="2.3.2.26"/>
    </reaction>
</comment>
<dbReference type="GO" id="GO:0000209">
    <property type="term" value="P:protein polyubiquitination"/>
    <property type="evidence" value="ECO:0007669"/>
    <property type="project" value="InterPro"/>
</dbReference>
<dbReference type="OrthoDB" id="8068875at2759"/>
<dbReference type="EMBL" id="KL142396">
    <property type="protein sequence ID" value="KDR70650.1"/>
    <property type="molecule type" value="Genomic_DNA"/>
</dbReference>
<evidence type="ECO:0000256" key="5">
    <source>
        <dbReference type="PROSITE-ProRule" id="PRU00104"/>
    </source>
</evidence>
<dbReference type="PROSITE" id="PS50237">
    <property type="entry name" value="HECT"/>
    <property type="match status" value="1"/>
</dbReference>
<dbReference type="InterPro" id="IPR000569">
    <property type="entry name" value="HECT_dom"/>
</dbReference>
<dbReference type="GO" id="GO:0006511">
    <property type="term" value="P:ubiquitin-dependent protein catabolic process"/>
    <property type="evidence" value="ECO:0007669"/>
    <property type="project" value="TreeGrafter"/>
</dbReference>
<dbReference type="InterPro" id="IPR035983">
    <property type="entry name" value="Hect_E3_ubiquitin_ligase"/>
</dbReference>
<dbReference type="Pfam" id="PF00632">
    <property type="entry name" value="HECT"/>
    <property type="match status" value="1"/>
</dbReference>
<dbReference type="CDD" id="cd00078">
    <property type="entry name" value="HECTc"/>
    <property type="match status" value="1"/>
</dbReference>
<dbReference type="STRING" id="685588.A0A067SI73"/>